<feature type="compositionally biased region" description="Basic and acidic residues" evidence="1">
    <location>
        <begin position="349"/>
        <end position="366"/>
    </location>
</feature>
<organism evidence="3 4">
    <name type="scientific">Mixia osmundae (strain CBS 9802 / IAM 14324 / JCM 22182 / KY 12970)</name>
    <dbReference type="NCBI Taxonomy" id="764103"/>
    <lineage>
        <taxon>Eukaryota</taxon>
        <taxon>Fungi</taxon>
        <taxon>Dikarya</taxon>
        <taxon>Basidiomycota</taxon>
        <taxon>Pucciniomycotina</taxon>
        <taxon>Mixiomycetes</taxon>
        <taxon>Mixiales</taxon>
        <taxon>Mixiaceae</taxon>
        <taxon>Mixia</taxon>
    </lineage>
</organism>
<evidence type="ECO:0000256" key="1">
    <source>
        <dbReference type="SAM" id="MobiDB-lite"/>
    </source>
</evidence>
<keyword evidence="2" id="KW-1133">Transmembrane helix</keyword>
<keyword evidence="2" id="KW-0472">Membrane</keyword>
<dbReference type="InParanoid" id="G7DTF9"/>
<evidence type="ECO:0000256" key="2">
    <source>
        <dbReference type="SAM" id="Phobius"/>
    </source>
</evidence>
<dbReference type="Proteomes" id="UP000009131">
    <property type="component" value="Unassembled WGS sequence"/>
</dbReference>
<dbReference type="OrthoDB" id="6430130at2759"/>
<dbReference type="AlphaFoldDB" id="G7DTF9"/>
<comment type="caution">
    <text evidence="3">The sequence shown here is derived from an EMBL/GenBank/DDBJ whole genome shotgun (WGS) entry which is preliminary data.</text>
</comment>
<keyword evidence="2" id="KW-0812">Transmembrane</keyword>
<feature type="compositionally biased region" description="Polar residues" evidence="1">
    <location>
        <begin position="287"/>
        <end position="302"/>
    </location>
</feature>
<reference evidence="3 4" key="1">
    <citation type="journal article" date="2011" name="J. Gen. Appl. Microbiol.">
        <title>Draft genome sequencing of the enigmatic basidiomycete Mixia osmundae.</title>
        <authorList>
            <person name="Nishida H."/>
            <person name="Nagatsuka Y."/>
            <person name="Sugiyama J."/>
        </authorList>
    </citation>
    <scope>NUCLEOTIDE SEQUENCE [LARGE SCALE GENOMIC DNA]</scope>
    <source>
        <strain evidence="4">CBS 9802 / IAM 14324 / JCM 22182 / KY 12970</strain>
    </source>
</reference>
<name>G7DTF9_MIXOS</name>
<evidence type="ECO:0000313" key="3">
    <source>
        <dbReference type="EMBL" id="GAA93806.1"/>
    </source>
</evidence>
<protein>
    <submittedName>
        <fullName evidence="3">Uncharacterized protein</fullName>
    </submittedName>
</protein>
<proteinExistence type="predicted"/>
<feature type="transmembrane region" description="Helical" evidence="2">
    <location>
        <begin position="48"/>
        <end position="72"/>
    </location>
</feature>
<sequence>MAITLSSIHSSFKVLRKHQPQRQQITRQRRTTGPLNEKLRRRRIREEANFWLCWMLLLNFVLPVSDTLSWAIPFYDELLCLSLICLASNRISLSLWIHTRFLRRTLAPYERAIDGLLHVSQALSDSVSALATAPMDLMYRSVDRFRRATSWHAERVNREEVPVNAVILQLGTRLDSLSGPRTPEKQPLRRYIATPAPVPGALPLTARPARRIKKRASWVQESAFSLLGLPQESDMQLATPLSATSTLRSLEPDTNLSIDIAASHRPRPLEFGTITSAEEIMMPSAIPSASRSSFKKVSTQSPARVKRVREPHLPTRSSPRKRVARIATEPTPQLRQPRRTSRLPVPIRETARHSYEPLVEERSKKV</sequence>
<dbReference type="EMBL" id="BABT02000025">
    <property type="protein sequence ID" value="GAA93806.1"/>
    <property type="molecule type" value="Genomic_DNA"/>
</dbReference>
<dbReference type="HOGENOM" id="CLU_783223_0_0_1"/>
<accession>G7DTF9</accession>
<evidence type="ECO:0000313" key="4">
    <source>
        <dbReference type="Proteomes" id="UP000009131"/>
    </source>
</evidence>
<keyword evidence="4" id="KW-1185">Reference proteome</keyword>
<feature type="region of interest" description="Disordered" evidence="1">
    <location>
        <begin position="285"/>
        <end position="366"/>
    </location>
</feature>
<gene>
    <name evidence="3" type="primary">Mo00452</name>
    <name evidence="3" type="ORF">E5Q_00452</name>
</gene>
<reference evidence="3 4" key="2">
    <citation type="journal article" date="2012" name="Open Biol.">
        <title>Characteristics of nucleosomes and linker DNA regions on the genome of the basidiomycete Mixia osmundae revealed by mono- and dinucleosome mapping.</title>
        <authorList>
            <person name="Nishida H."/>
            <person name="Kondo S."/>
            <person name="Matsumoto T."/>
            <person name="Suzuki Y."/>
            <person name="Yoshikawa H."/>
            <person name="Taylor T.D."/>
            <person name="Sugiyama J."/>
        </authorList>
    </citation>
    <scope>NUCLEOTIDE SEQUENCE [LARGE SCALE GENOMIC DNA]</scope>
    <source>
        <strain evidence="4">CBS 9802 / IAM 14324 / JCM 22182 / KY 12970</strain>
    </source>
</reference>